<gene>
    <name evidence="5" type="primary">VAMP2</name>
    <name evidence="5" type="ORF">HK097_009278</name>
</gene>
<name>A0AAD5SK78_9FUNG</name>
<evidence type="ECO:0000256" key="3">
    <source>
        <dbReference type="SAM" id="Phobius"/>
    </source>
</evidence>
<sequence length="143" mass="15579">MQAVSANKGYAPVSTNLQSNSRTSQVLNQAEEVVELSRQNIQKMLDRKDQLETIQDKTEAMADSADQFRKSAKEVRRKMWWQSVKMKIILGIILLVLLVVIVFIVLWQTGALNLVGHSGGGGSAVQPPATQPAAQPAAGQPGR</sequence>
<dbReference type="InterPro" id="IPR001388">
    <property type="entry name" value="Synaptobrevin-like"/>
</dbReference>
<evidence type="ECO:0000313" key="5">
    <source>
        <dbReference type="EMBL" id="KAJ3057325.1"/>
    </source>
</evidence>
<dbReference type="PANTHER" id="PTHR45701">
    <property type="entry name" value="SYNAPTOBREVIN FAMILY MEMBER"/>
    <property type="match status" value="1"/>
</dbReference>
<dbReference type="EMBL" id="JADGJD010000006">
    <property type="protein sequence ID" value="KAJ3057325.1"/>
    <property type="molecule type" value="Genomic_DNA"/>
</dbReference>
<dbReference type="Proteomes" id="UP001212841">
    <property type="component" value="Unassembled WGS sequence"/>
</dbReference>
<proteinExistence type="predicted"/>
<keyword evidence="1" id="KW-0175">Coiled coil</keyword>
<dbReference type="Pfam" id="PF00957">
    <property type="entry name" value="Synaptobrevin"/>
    <property type="match status" value="1"/>
</dbReference>
<dbReference type="GO" id="GO:0016192">
    <property type="term" value="P:vesicle-mediated transport"/>
    <property type="evidence" value="ECO:0007669"/>
    <property type="project" value="InterPro"/>
</dbReference>
<dbReference type="PROSITE" id="PS50892">
    <property type="entry name" value="V_SNARE"/>
    <property type="match status" value="1"/>
</dbReference>
<evidence type="ECO:0000259" key="4">
    <source>
        <dbReference type="PROSITE" id="PS50892"/>
    </source>
</evidence>
<dbReference type="InterPro" id="IPR042855">
    <property type="entry name" value="V_SNARE_CC"/>
</dbReference>
<keyword evidence="6" id="KW-1185">Reference proteome</keyword>
<dbReference type="GO" id="GO:0016020">
    <property type="term" value="C:membrane"/>
    <property type="evidence" value="ECO:0007669"/>
    <property type="project" value="InterPro"/>
</dbReference>
<organism evidence="5 6">
    <name type="scientific">Rhizophlyctis rosea</name>
    <dbReference type="NCBI Taxonomy" id="64517"/>
    <lineage>
        <taxon>Eukaryota</taxon>
        <taxon>Fungi</taxon>
        <taxon>Fungi incertae sedis</taxon>
        <taxon>Chytridiomycota</taxon>
        <taxon>Chytridiomycota incertae sedis</taxon>
        <taxon>Chytridiomycetes</taxon>
        <taxon>Rhizophlyctidales</taxon>
        <taxon>Rhizophlyctidaceae</taxon>
        <taxon>Rhizophlyctis</taxon>
    </lineage>
</organism>
<comment type="caution">
    <text evidence="5">The sequence shown here is derived from an EMBL/GenBank/DDBJ whole genome shotgun (WGS) entry which is preliminary data.</text>
</comment>
<keyword evidence="3" id="KW-0472">Membrane</keyword>
<feature type="transmembrane region" description="Helical" evidence="3">
    <location>
        <begin position="86"/>
        <end position="107"/>
    </location>
</feature>
<feature type="region of interest" description="Disordered" evidence="2">
    <location>
        <begin position="120"/>
        <end position="143"/>
    </location>
</feature>
<accession>A0AAD5SK78</accession>
<evidence type="ECO:0000313" key="6">
    <source>
        <dbReference type="Proteomes" id="UP001212841"/>
    </source>
</evidence>
<dbReference type="AlphaFoldDB" id="A0AAD5SK78"/>
<keyword evidence="3" id="KW-1133">Transmembrane helix</keyword>
<protein>
    <submittedName>
        <fullName evidence="5">Vesicle-associated membrane protein 2</fullName>
    </submittedName>
</protein>
<dbReference type="Gene3D" id="1.20.5.110">
    <property type="match status" value="1"/>
</dbReference>
<dbReference type="InterPro" id="IPR016444">
    <property type="entry name" value="Synaptobrevin/VAMP"/>
</dbReference>
<dbReference type="SUPFAM" id="SSF58038">
    <property type="entry name" value="SNARE fusion complex"/>
    <property type="match status" value="1"/>
</dbReference>
<reference evidence="5" key="1">
    <citation type="submission" date="2020-05" db="EMBL/GenBank/DDBJ databases">
        <title>Phylogenomic resolution of chytrid fungi.</title>
        <authorList>
            <person name="Stajich J.E."/>
            <person name="Amses K."/>
            <person name="Simmons R."/>
            <person name="Seto K."/>
            <person name="Myers J."/>
            <person name="Bonds A."/>
            <person name="Quandt C.A."/>
            <person name="Barry K."/>
            <person name="Liu P."/>
            <person name="Grigoriev I."/>
            <person name="Longcore J.E."/>
            <person name="James T.Y."/>
        </authorList>
    </citation>
    <scope>NUCLEOTIDE SEQUENCE</scope>
    <source>
        <strain evidence="5">JEL0318</strain>
    </source>
</reference>
<evidence type="ECO:0000256" key="2">
    <source>
        <dbReference type="SAM" id="MobiDB-lite"/>
    </source>
</evidence>
<dbReference type="PRINTS" id="PR00219">
    <property type="entry name" value="SYNAPTOBREVN"/>
</dbReference>
<feature type="compositionally biased region" description="Low complexity" evidence="2">
    <location>
        <begin position="126"/>
        <end position="143"/>
    </location>
</feature>
<evidence type="ECO:0000256" key="1">
    <source>
        <dbReference type="PROSITE-ProRule" id="PRU00290"/>
    </source>
</evidence>
<feature type="domain" description="V-SNARE coiled-coil homology" evidence="4">
    <location>
        <begin position="22"/>
        <end position="82"/>
    </location>
</feature>
<keyword evidence="3" id="KW-0812">Transmembrane</keyword>